<sequence>MSTLSSRNNQQEIYKDLPSSYDESQALAGVPVVKQIEMITEEIIAFSEEKNMNMNSERLKNQEKTHKREREERERNYKYETDLMQQTIDHLEQTIRTLQT</sequence>
<gene>
    <name evidence="2" type="ORF">CPELLU_LOCUS11758</name>
</gene>
<proteinExistence type="predicted"/>
<evidence type="ECO:0000313" key="2">
    <source>
        <dbReference type="EMBL" id="CAG8699774.1"/>
    </source>
</evidence>
<keyword evidence="3" id="KW-1185">Reference proteome</keyword>
<comment type="caution">
    <text evidence="2">The sequence shown here is derived from an EMBL/GenBank/DDBJ whole genome shotgun (WGS) entry which is preliminary data.</text>
</comment>
<evidence type="ECO:0000313" key="3">
    <source>
        <dbReference type="Proteomes" id="UP000789759"/>
    </source>
</evidence>
<feature type="compositionally biased region" description="Polar residues" evidence="1">
    <location>
        <begin position="1"/>
        <end position="12"/>
    </location>
</feature>
<evidence type="ECO:0000256" key="1">
    <source>
        <dbReference type="SAM" id="MobiDB-lite"/>
    </source>
</evidence>
<accession>A0A9N9HPV1</accession>
<dbReference type="Proteomes" id="UP000789759">
    <property type="component" value="Unassembled WGS sequence"/>
</dbReference>
<reference evidence="2" key="1">
    <citation type="submission" date="2021-06" db="EMBL/GenBank/DDBJ databases">
        <authorList>
            <person name="Kallberg Y."/>
            <person name="Tangrot J."/>
            <person name="Rosling A."/>
        </authorList>
    </citation>
    <scope>NUCLEOTIDE SEQUENCE</scope>
    <source>
        <strain evidence="2">FL966</strain>
    </source>
</reference>
<feature type="region of interest" description="Disordered" evidence="1">
    <location>
        <begin position="54"/>
        <end position="76"/>
    </location>
</feature>
<dbReference type="AlphaFoldDB" id="A0A9N9HPV1"/>
<dbReference type="EMBL" id="CAJVQA010010694">
    <property type="protein sequence ID" value="CAG8699774.1"/>
    <property type="molecule type" value="Genomic_DNA"/>
</dbReference>
<protein>
    <submittedName>
        <fullName evidence="2">6334_t:CDS:1</fullName>
    </submittedName>
</protein>
<feature type="region of interest" description="Disordered" evidence="1">
    <location>
        <begin position="1"/>
        <end position="20"/>
    </location>
</feature>
<name>A0A9N9HPV1_9GLOM</name>
<organism evidence="2 3">
    <name type="scientific">Cetraspora pellucida</name>
    <dbReference type="NCBI Taxonomy" id="1433469"/>
    <lineage>
        <taxon>Eukaryota</taxon>
        <taxon>Fungi</taxon>
        <taxon>Fungi incertae sedis</taxon>
        <taxon>Mucoromycota</taxon>
        <taxon>Glomeromycotina</taxon>
        <taxon>Glomeromycetes</taxon>
        <taxon>Diversisporales</taxon>
        <taxon>Gigasporaceae</taxon>
        <taxon>Cetraspora</taxon>
    </lineage>
</organism>